<sequence length="40" mass="4673">MDKFFLKNSTKALKINAYTKIHIFYLTSKKIHGNISLSTR</sequence>
<comment type="caution">
    <text evidence="1">The sequence shown here is derived from an EMBL/GenBank/DDBJ whole genome shotgun (WGS) entry which is preliminary data.</text>
</comment>
<name>C2CIS0_9FIRM</name>
<evidence type="ECO:0000313" key="2">
    <source>
        <dbReference type="Proteomes" id="UP000003744"/>
    </source>
</evidence>
<gene>
    <name evidence="1" type="ORF">HMPREF0077_1323</name>
</gene>
<dbReference type="HOGENOM" id="CLU_3284014_0_0_9"/>
<reference evidence="1 2" key="1">
    <citation type="submission" date="2009-01" db="EMBL/GenBank/DDBJ databases">
        <authorList>
            <person name="Qin X."/>
            <person name="Bachman B."/>
            <person name="Battles P."/>
            <person name="Bell A."/>
            <person name="Bess C."/>
            <person name="Bickham C."/>
            <person name="Chaboub L."/>
            <person name="Chen D."/>
            <person name="Coyle M."/>
            <person name="Deiros D.R."/>
            <person name="Dinh H."/>
            <person name="Forbes L."/>
            <person name="Fowler G."/>
            <person name="Francisco L."/>
            <person name="Fu Q."/>
            <person name="Gubbala S."/>
            <person name="Hale W."/>
            <person name="Han Y."/>
            <person name="Hemphill L."/>
            <person name="Highlander S.K."/>
            <person name="Hirani K."/>
            <person name="Hogues M."/>
            <person name="Jackson L."/>
            <person name="Jakkamsetti A."/>
            <person name="Javaid M."/>
            <person name="Jiang H."/>
            <person name="Korchina V."/>
            <person name="Kovar C."/>
            <person name="Lara F."/>
            <person name="Lee S."/>
            <person name="Mata R."/>
            <person name="Mathew T."/>
            <person name="Moen C."/>
            <person name="Morales K."/>
            <person name="Munidasa M."/>
            <person name="Nazareth L."/>
            <person name="Ngo R."/>
            <person name="Nguyen L."/>
            <person name="Okwuonu G."/>
            <person name="Ongeri F."/>
            <person name="Patil S."/>
            <person name="Petrosino J."/>
            <person name="Pham C."/>
            <person name="Pham P."/>
            <person name="Pu L.-L."/>
            <person name="Puazo M."/>
            <person name="Raj R."/>
            <person name="Reid J."/>
            <person name="Rouhana J."/>
            <person name="Saada N."/>
            <person name="Shang Y."/>
            <person name="Simmons D."/>
            <person name="Thornton R."/>
            <person name="Warren J."/>
            <person name="Weissenberger G."/>
            <person name="Zhang J."/>
            <person name="Zhang L."/>
            <person name="Zhou C."/>
            <person name="Zhu D."/>
            <person name="Muzny D."/>
            <person name="Worley K."/>
            <person name="Gibbs R."/>
        </authorList>
    </citation>
    <scope>NUCLEOTIDE SEQUENCE [LARGE SCALE GENOMIC DNA]</scope>
    <source>
        <strain evidence="1 2">ATCC 35098</strain>
    </source>
</reference>
<dbReference type="AlphaFoldDB" id="C2CIS0"/>
<evidence type="ECO:0000313" key="1">
    <source>
        <dbReference type="EMBL" id="EEI82570.1"/>
    </source>
</evidence>
<dbReference type="Proteomes" id="UP000003744">
    <property type="component" value="Unassembled WGS sequence"/>
</dbReference>
<organism evidence="1 2">
    <name type="scientific">Anaerococcus tetradius ATCC 35098</name>
    <dbReference type="NCBI Taxonomy" id="525255"/>
    <lineage>
        <taxon>Bacteria</taxon>
        <taxon>Bacillati</taxon>
        <taxon>Bacillota</taxon>
        <taxon>Tissierellia</taxon>
        <taxon>Tissierellales</taxon>
        <taxon>Peptoniphilaceae</taxon>
        <taxon>Anaerococcus</taxon>
    </lineage>
</organism>
<proteinExistence type="predicted"/>
<protein>
    <submittedName>
        <fullName evidence="1">Uncharacterized protein</fullName>
    </submittedName>
</protein>
<accession>C2CIS0</accession>
<dbReference type="EMBL" id="ACGC01000071">
    <property type="protein sequence ID" value="EEI82570.1"/>
    <property type="molecule type" value="Genomic_DNA"/>
</dbReference>